<feature type="transmembrane region" description="Helical" evidence="6">
    <location>
        <begin position="129"/>
        <end position="146"/>
    </location>
</feature>
<feature type="compositionally biased region" description="Polar residues" evidence="5">
    <location>
        <begin position="365"/>
        <end position="374"/>
    </location>
</feature>
<evidence type="ECO:0000256" key="6">
    <source>
        <dbReference type="SAM" id="Phobius"/>
    </source>
</evidence>
<feature type="transmembrane region" description="Helical" evidence="6">
    <location>
        <begin position="182"/>
        <end position="200"/>
    </location>
</feature>
<organism evidence="7 8">
    <name type="scientific">Teratosphaeria destructans</name>
    <dbReference type="NCBI Taxonomy" id="418781"/>
    <lineage>
        <taxon>Eukaryota</taxon>
        <taxon>Fungi</taxon>
        <taxon>Dikarya</taxon>
        <taxon>Ascomycota</taxon>
        <taxon>Pezizomycotina</taxon>
        <taxon>Dothideomycetes</taxon>
        <taxon>Dothideomycetidae</taxon>
        <taxon>Mycosphaerellales</taxon>
        <taxon>Teratosphaeriaceae</taxon>
        <taxon>Teratosphaeria</taxon>
    </lineage>
</organism>
<dbReference type="Gene3D" id="1.20.1250.20">
    <property type="entry name" value="MFS general substrate transporter like domains"/>
    <property type="match status" value="2"/>
</dbReference>
<accession>A0A9W7SYA3</accession>
<comment type="caution">
    <text evidence="7">The sequence shown here is derived from an EMBL/GenBank/DDBJ whole genome shotgun (WGS) entry which is preliminary data.</text>
</comment>
<evidence type="ECO:0000256" key="1">
    <source>
        <dbReference type="ARBA" id="ARBA00004141"/>
    </source>
</evidence>
<dbReference type="GO" id="GO:0022857">
    <property type="term" value="F:transmembrane transporter activity"/>
    <property type="evidence" value="ECO:0007669"/>
    <property type="project" value="InterPro"/>
</dbReference>
<name>A0A9W7SYA3_9PEZI</name>
<feature type="transmembrane region" description="Helical" evidence="6">
    <location>
        <begin position="276"/>
        <end position="295"/>
    </location>
</feature>
<dbReference type="AlphaFoldDB" id="A0A9W7SYA3"/>
<dbReference type="PANTHER" id="PTHR23507">
    <property type="entry name" value="ZGC:174356"/>
    <property type="match status" value="1"/>
</dbReference>
<dbReference type="InterPro" id="IPR036259">
    <property type="entry name" value="MFS_trans_sf"/>
</dbReference>
<evidence type="ECO:0000256" key="2">
    <source>
        <dbReference type="ARBA" id="ARBA00022692"/>
    </source>
</evidence>
<dbReference type="SUPFAM" id="SSF103473">
    <property type="entry name" value="MFS general substrate transporter"/>
    <property type="match status" value="2"/>
</dbReference>
<evidence type="ECO:0000256" key="5">
    <source>
        <dbReference type="SAM" id="MobiDB-lite"/>
    </source>
</evidence>
<evidence type="ECO:0000256" key="3">
    <source>
        <dbReference type="ARBA" id="ARBA00022989"/>
    </source>
</evidence>
<comment type="subcellular location">
    <subcellularLocation>
        <location evidence="1">Membrane</location>
        <topology evidence="1">Multi-pass membrane protein</topology>
    </subcellularLocation>
</comment>
<keyword evidence="2 6" id="KW-0812">Transmembrane</keyword>
<evidence type="ECO:0000313" key="8">
    <source>
        <dbReference type="Proteomes" id="UP001138500"/>
    </source>
</evidence>
<feature type="transmembrane region" description="Helical" evidence="6">
    <location>
        <begin position="26"/>
        <end position="49"/>
    </location>
</feature>
<gene>
    <name evidence="7" type="ORF">Tdes44962_MAKER07849</name>
</gene>
<keyword evidence="4 6" id="KW-0472">Membrane</keyword>
<dbReference type="Pfam" id="PF07690">
    <property type="entry name" value="MFS_1"/>
    <property type="match status" value="1"/>
</dbReference>
<keyword evidence="8" id="KW-1185">Reference proteome</keyword>
<dbReference type="EMBL" id="RIBY02000524">
    <property type="protein sequence ID" value="KAH9841237.1"/>
    <property type="molecule type" value="Genomic_DNA"/>
</dbReference>
<feature type="transmembrane region" description="Helical" evidence="6">
    <location>
        <begin position="152"/>
        <end position="170"/>
    </location>
</feature>
<evidence type="ECO:0000256" key="4">
    <source>
        <dbReference type="ARBA" id="ARBA00023136"/>
    </source>
</evidence>
<feature type="region of interest" description="Disordered" evidence="5">
    <location>
        <begin position="365"/>
        <end position="387"/>
    </location>
</feature>
<feature type="transmembrane region" description="Helical" evidence="6">
    <location>
        <begin position="498"/>
        <end position="516"/>
    </location>
</feature>
<evidence type="ECO:0008006" key="9">
    <source>
        <dbReference type="Google" id="ProtNLM"/>
    </source>
</evidence>
<protein>
    <recommendedName>
        <fullName evidence="9">MFS transporter</fullName>
    </recommendedName>
</protein>
<sequence length="531" mass="56747">MADDERTPLLEKARPQVRQTFCNDPAVRLLIAGLLVSASLGMTQVPLIYATRIMLCDDLYAREGPYTGPGDRCDRHEIAAGTAAQVSLSAALFNICSIINLFLAGWEIRTLGPRNALALQIGFPAIRSLVQLFGIAVVGGVGGIVIIQVSQAISICGGVAGYLLVLNTTLGEVVEPEGRTAAFGRLQGCVMLGIAIGYLVGGNLVDMYGISAPWYVSIVTFAVSCVYAACFTPYLSPKTFADRPGQNSGLRAFFGPLLLMAPSRLRLESGRMKKHYGVTLLVAGVFFGVLATGYAPALIQMYATSAFHFSSSENGYLMALNASIRGIFLIFAFPQLIAAGRRYVQRQSNSNDLPTGAVQNMSKVRNESLQTGSPDSEPAEDILPEEGPTMPQEIAAEDSGRSFDLFFVRWSLLMDAFVTAFTASATRSWHIYAAGALLPLASGTAPASKGVITEMCPASRKSEALQAITLVENIGQLATLGLFGYVFSAFAQIGQEHLTFYCNAAVALLAVAVLCFSHFPPRGSKLEDDDE</sequence>
<keyword evidence="3 6" id="KW-1133">Transmembrane helix</keyword>
<reference evidence="7 8" key="2">
    <citation type="journal article" date="2021" name="Curr. Genet.">
        <title>Genetic response to nitrogen starvation in the aggressive Eucalyptus foliar pathogen Teratosphaeria destructans.</title>
        <authorList>
            <person name="Havenga M."/>
            <person name="Wingfield B.D."/>
            <person name="Wingfield M.J."/>
            <person name="Dreyer L.L."/>
            <person name="Roets F."/>
            <person name="Aylward J."/>
        </authorList>
    </citation>
    <scope>NUCLEOTIDE SEQUENCE [LARGE SCALE GENOMIC DNA]</scope>
    <source>
        <strain evidence="7">CMW44962</strain>
    </source>
</reference>
<feature type="transmembrane region" description="Helical" evidence="6">
    <location>
        <begin position="315"/>
        <end position="338"/>
    </location>
</feature>
<feature type="transmembrane region" description="Helical" evidence="6">
    <location>
        <begin position="212"/>
        <end position="235"/>
    </location>
</feature>
<feature type="transmembrane region" description="Helical" evidence="6">
    <location>
        <begin position="86"/>
        <end position="108"/>
    </location>
</feature>
<dbReference type="OrthoDB" id="5204190at2759"/>
<dbReference type="GO" id="GO:0016020">
    <property type="term" value="C:membrane"/>
    <property type="evidence" value="ECO:0007669"/>
    <property type="project" value="UniProtKB-SubCell"/>
</dbReference>
<reference evidence="7 8" key="1">
    <citation type="journal article" date="2018" name="IMA Fungus">
        <title>IMA Genome-F 10: Nine draft genome sequences of Claviceps purpurea s.lat., including C. arundinis, C. humidiphila, and C. cf. spartinae, pseudomolecules for the pitch canker pathogen Fusarium circinatum, draft genome of Davidsoniella eucalypti, Grosmannia galeiformis, Quambalaria eucalypti, and Teratosphaeria destructans.</title>
        <authorList>
            <person name="Wingfield B.D."/>
            <person name="Liu M."/>
            <person name="Nguyen H.D."/>
            <person name="Lane F.A."/>
            <person name="Morgan S.W."/>
            <person name="De Vos L."/>
            <person name="Wilken P.M."/>
            <person name="Duong T.A."/>
            <person name="Aylward J."/>
            <person name="Coetzee M.P."/>
            <person name="Dadej K."/>
            <person name="De Beer Z.W."/>
            <person name="Findlay W."/>
            <person name="Havenga M."/>
            <person name="Kolarik M."/>
            <person name="Menzies J.G."/>
            <person name="Naidoo K."/>
            <person name="Pochopski O."/>
            <person name="Shoukouhi P."/>
            <person name="Santana Q.C."/>
            <person name="Seifert K.A."/>
            <person name="Soal N."/>
            <person name="Steenkamp E.T."/>
            <person name="Tatham C.T."/>
            <person name="van der Nest M.A."/>
            <person name="Wingfield M.J."/>
        </authorList>
    </citation>
    <scope>NUCLEOTIDE SEQUENCE [LARGE SCALE GENOMIC DNA]</scope>
    <source>
        <strain evidence="7">CMW44962</strain>
    </source>
</reference>
<dbReference type="InterPro" id="IPR011701">
    <property type="entry name" value="MFS"/>
</dbReference>
<dbReference type="PANTHER" id="PTHR23507:SF13">
    <property type="entry name" value="MFS GENERAL SUBSTRATE TRANSPORTER"/>
    <property type="match status" value="1"/>
</dbReference>
<dbReference type="Proteomes" id="UP001138500">
    <property type="component" value="Unassembled WGS sequence"/>
</dbReference>
<proteinExistence type="predicted"/>
<evidence type="ECO:0000313" key="7">
    <source>
        <dbReference type="EMBL" id="KAH9841237.1"/>
    </source>
</evidence>